<dbReference type="SUPFAM" id="SSF46689">
    <property type="entry name" value="Homeodomain-like"/>
    <property type="match status" value="1"/>
</dbReference>
<dbReference type="SUPFAM" id="SSF48498">
    <property type="entry name" value="Tetracyclin repressor-like, C-terminal domain"/>
    <property type="match status" value="1"/>
</dbReference>
<dbReference type="Proteomes" id="UP000633205">
    <property type="component" value="Unassembled WGS sequence"/>
</dbReference>
<dbReference type="Pfam" id="PF16859">
    <property type="entry name" value="TetR_C_11"/>
    <property type="match status" value="1"/>
</dbReference>
<feature type="region of interest" description="Disordered" evidence="5">
    <location>
        <begin position="1"/>
        <end position="23"/>
    </location>
</feature>
<gene>
    <name evidence="7" type="ORF">GCM10010915_02630</name>
</gene>
<keyword evidence="2 4" id="KW-0238">DNA-binding</keyword>
<reference evidence="7" key="1">
    <citation type="journal article" date="2014" name="Int. J. Syst. Evol. Microbiol.">
        <title>Complete genome sequence of Corynebacterium casei LMG S-19264T (=DSM 44701T), isolated from a smear-ripened cheese.</title>
        <authorList>
            <consortium name="US DOE Joint Genome Institute (JGI-PGF)"/>
            <person name="Walter F."/>
            <person name="Albersmeier A."/>
            <person name="Kalinowski J."/>
            <person name="Ruckert C."/>
        </authorList>
    </citation>
    <scope>NUCLEOTIDE SEQUENCE</scope>
    <source>
        <strain evidence="7">CGMCC 1.15152</strain>
    </source>
</reference>
<evidence type="ECO:0000256" key="5">
    <source>
        <dbReference type="SAM" id="MobiDB-lite"/>
    </source>
</evidence>
<dbReference type="InterPro" id="IPR050109">
    <property type="entry name" value="HTH-type_TetR-like_transc_reg"/>
</dbReference>
<keyword evidence="8" id="KW-1185">Reference proteome</keyword>
<proteinExistence type="predicted"/>
<dbReference type="AlphaFoldDB" id="A0A916Y0W9"/>
<evidence type="ECO:0000256" key="2">
    <source>
        <dbReference type="ARBA" id="ARBA00023125"/>
    </source>
</evidence>
<feature type="DNA-binding region" description="H-T-H motif" evidence="4">
    <location>
        <begin position="42"/>
        <end position="61"/>
    </location>
</feature>
<dbReference type="RefSeq" id="WP_188710525.1">
    <property type="nucleotide sequence ID" value="NZ_BMHO01000001.1"/>
</dbReference>
<comment type="caution">
    <text evidence="7">The sequence shown here is derived from an EMBL/GenBank/DDBJ whole genome shotgun (WGS) entry which is preliminary data.</text>
</comment>
<keyword evidence="3" id="KW-0804">Transcription</keyword>
<dbReference type="InterPro" id="IPR011075">
    <property type="entry name" value="TetR_C"/>
</dbReference>
<evidence type="ECO:0000313" key="7">
    <source>
        <dbReference type="EMBL" id="GGD26060.1"/>
    </source>
</evidence>
<dbReference type="Gene3D" id="1.10.10.60">
    <property type="entry name" value="Homeodomain-like"/>
    <property type="match status" value="1"/>
</dbReference>
<dbReference type="GO" id="GO:0000976">
    <property type="term" value="F:transcription cis-regulatory region binding"/>
    <property type="evidence" value="ECO:0007669"/>
    <property type="project" value="TreeGrafter"/>
</dbReference>
<accession>A0A916Y0W9</accession>
<dbReference type="InterPro" id="IPR001647">
    <property type="entry name" value="HTH_TetR"/>
</dbReference>
<dbReference type="GO" id="GO:0003700">
    <property type="term" value="F:DNA-binding transcription factor activity"/>
    <property type="evidence" value="ECO:0007669"/>
    <property type="project" value="TreeGrafter"/>
</dbReference>
<dbReference type="PROSITE" id="PS50977">
    <property type="entry name" value="HTH_TETR_2"/>
    <property type="match status" value="1"/>
</dbReference>
<name>A0A916Y0W9_9MICO</name>
<dbReference type="PANTHER" id="PTHR30055">
    <property type="entry name" value="HTH-TYPE TRANSCRIPTIONAL REGULATOR RUTR"/>
    <property type="match status" value="1"/>
</dbReference>
<evidence type="ECO:0000259" key="6">
    <source>
        <dbReference type="PROSITE" id="PS50977"/>
    </source>
</evidence>
<reference evidence="7" key="2">
    <citation type="submission" date="2020-09" db="EMBL/GenBank/DDBJ databases">
        <authorList>
            <person name="Sun Q."/>
            <person name="Zhou Y."/>
        </authorList>
    </citation>
    <scope>NUCLEOTIDE SEQUENCE</scope>
    <source>
        <strain evidence="7">CGMCC 1.15152</strain>
    </source>
</reference>
<sequence>MSSGVRDAGAAVRGPGRPRAEGHDEKILAAVDKLIDADRPVTVGAVVEESGVSRAALYRRWPSLPDLVAAALDRGRLALEVDTSGDIKEAIVALYFGDPRAARGSTYSDRRFRARLALVMQNPDLQHAYWSSHVRRRRVSVHAALTEAIRRGDLRDDVDVDAAIDLINGVFYYQSVVRGATLRDDAALERCRRAFEIAWRGMSAR</sequence>
<organism evidence="7 8">
    <name type="scientific">Microbacterium faecale</name>
    <dbReference type="NCBI Taxonomy" id="1804630"/>
    <lineage>
        <taxon>Bacteria</taxon>
        <taxon>Bacillati</taxon>
        <taxon>Actinomycetota</taxon>
        <taxon>Actinomycetes</taxon>
        <taxon>Micrococcales</taxon>
        <taxon>Microbacteriaceae</taxon>
        <taxon>Microbacterium</taxon>
    </lineage>
</organism>
<evidence type="ECO:0000256" key="1">
    <source>
        <dbReference type="ARBA" id="ARBA00023015"/>
    </source>
</evidence>
<dbReference type="InterPro" id="IPR036271">
    <property type="entry name" value="Tet_transcr_reg_TetR-rel_C_sf"/>
</dbReference>
<dbReference type="InterPro" id="IPR009057">
    <property type="entry name" value="Homeodomain-like_sf"/>
</dbReference>
<evidence type="ECO:0000256" key="3">
    <source>
        <dbReference type="ARBA" id="ARBA00023163"/>
    </source>
</evidence>
<dbReference type="EMBL" id="BMHO01000001">
    <property type="protein sequence ID" value="GGD26060.1"/>
    <property type="molecule type" value="Genomic_DNA"/>
</dbReference>
<dbReference type="PANTHER" id="PTHR30055:SF148">
    <property type="entry name" value="TETR-FAMILY TRANSCRIPTIONAL REGULATOR"/>
    <property type="match status" value="1"/>
</dbReference>
<feature type="domain" description="HTH tetR-type" evidence="6">
    <location>
        <begin position="21"/>
        <end position="79"/>
    </location>
</feature>
<dbReference type="Gene3D" id="1.10.357.10">
    <property type="entry name" value="Tetracycline Repressor, domain 2"/>
    <property type="match status" value="1"/>
</dbReference>
<evidence type="ECO:0000256" key="4">
    <source>
        <dbReference type="PROSITE-ProRule" id="PRU00335"/>
    </source>
</evidence>
<protein>
    <recommendedName>
        <fullName evidence="6">HTH tetR-type domain-containing protein</fullName>
    </recommendedName>
</protein>
<evidence type="ECO:0000313" key="8">
    <source>
        <dbReference type="Proteomes" id="UP000633205"/>
    </source>
</evidence>
<keyword evidence="1" id="KW-0805">Transcription regulation</keyword>